<feature type="region of interest" description="Disordered" evidence="1">
    <location>
        <begin position="1"/>
        <end position="37"/>
    </location>
</feature>
<reference evidence="3 4" key="1">
    <citation type="submission" date="2017-08" db="EMBL/GenBank/DDBJ databases">
        <title>Complete Genome Sequence of Streptomyces formicae KY5, the formicamycin producer.</title>
        <authorList>
            <person name="Holmes N.A."/>
            <person name="Devine R."/>
            <person name="Qin Z."/>
            <person name="Seipke R.F."/>
            <person name="Wilkinson B."/>
            <person name="Hutchings M.I."/>
        </authorList>
    </citation>
    <scope>NUCLEOTIDE SEQUENCE [LARGE SCALE GENOMIC DNA]</scope>
    <source>
        <strain evidence="3 4">KY5</strain>
    </source>
</reference>
<proteinExistence type="predicted"/>
<accession>A0A291Q2Q6</accession>
<dbReference type="InterPro" id="IPR025295">
    <property type="entry name" value="eCIS_core_dom"/>
</dbReference>
<keyword evidence="4" id="KW-1185">Reference proteome</keyword>
<feature type="domain" description="eCIS core" evidence="2">
    <location>
        <begin position="100"/>
        <end position="171"/>
    </location>
</feature>
<dbReference type="EMBL" id="CP022685">
    <property type="protein sequence ID" value="ATL25803.1"/>
    <property type="molecule type" value="Genomic_DNA"/>
</dbReference>
<evidence type="ECO:0000313" key="3">
    <source>
        <dbReference type="EMBL" id="ATL25803.1"/>
    </source>
</evidence>
<gene>
    <name evidence="3" type="ORF">KY5_0785</name>
</gene>
<evidence type="ECO:0000313" key="4">
    <source>
        <dbReference type="Proteomes" id="UP000221011"/>
    </source>
</evidence>
<dbReference type="Proteomes" id="UP000221011">
    <property type="component" value="Chromosome"/>
</dbReference>
<dbReference type="KEGG" id="sfk:KY5_0785"/>
<dbReference type="Pfam" id="PF13699">
    <property type="entry name" value="eCIS_core"/>
    <property type="match status" value="1"/>
</dbReference>
<evidence type="ECO:0000256" key="1">
    <source>
        <dbReference type="SAM" id="MobiDB-lite"/>
    </source>
</evidence>
<name>A0A291Q2Q6_9ACTN</name>
<protein>
    <recommendedName>
        <fullName evidence="2">eCIS core domain-containing protein</fullName>
    </recommendedName>
</protein>
<organism evidence="3 4">
    <name type="scientific">Streptomyces formicae</name>
    <dbReference type="NCBI Taxonomy" id="1616117"/>
    <lineage>
        <taxon>Bacteria</taxon>
        <taxon>Bacillati</taxon>
        <taxon>Actinomycetota</taxon>
        <taxon>Actinomycetes</taxon>
        <taxon>Kitasatosporales</taxon>
        <taxon>Streptomycetaceae</taxon>
        <taxon>Streptomyces</taxon>
    </lineage>
</organism>
<sequence length="435" mass="45231">MGSVGRGTLHQHDNARQRGSGRGNTPARKAGDATGTPRERLLALQADAGNAAVVQMLRATGHAPEQEEHRHGAGCGHQQAEQPAVQRSAVHDVLRGSGRPLDEATRTDMEARLGADFSDVRIHDDSAAKSSAAEVGARAYTSGSHVVIGDGGNDRHTLAHELTHVIQQRSGPVAGTDNGNGLRVSDPSDRFEREAESNAHRVLSGPAPEAPVAGADVQRAPATAGGHAVQRVADAPWRASSGTRILDIIVGGGNDSDSPRRVLGGFEFGPECRNNGGNNLISRPKAVTVSHEGRSARLAVHLNVMLVLGNETGNSGASAVKIKGTHFHLTARPLDGQNLIEDAGASVLTAQDSIHVGPGNAEAGWNNRPGNTANLAAAVGVPADQIVAGLQDRYPAADTVSIAQQFARDAGRAVIHGLKPEKVTVTWEGDNSFPV</sequence>
<evidence type="ECO:0000259" key="2">
    <source>
        <dbReference type="Pfam" id="PF13699"/>
    </source>
</evidence>
<dbReference type="AlphaFoldDB" id="A0A291Q2Q6"/>